<dbReference type="AlphaFoldDB" id="A0A8H9R005"/>
<proteinExistence type="predicted"/>
<evidence type="ECO:0000313" key="1">
    <source>
        <dbReference type="EMBL" id="HAT4309283.1"/>
    </source>
</evidence>
<reference evidence="1" key="1">
    <citation type="journal article" date="2018" name="Genome Biol.">
        <title>SKESA: strategic k-mer extension for scrupulous assemblies.</title>
        <authorList>
            <person name="Souvorov A."/>
            <person name="Agarwala R."/>
            <person name="Lipman D.J."/>
        </authorList>
    </citation>
    <scope>NUCLEOTIDE SEQUENCE</scope>
    <source>
        <strain evidence="1">C8</strain>
    </source>
</reference>
<name>A0A8H9R005_CLOPF</name>
<accession>A0A8H9R005</accession>
<sequence length="52" mass="5548">MNEVVKSSSNGIDCSVSSSSAAFCIFSSEFMNSSKPVIFKPKLIHLLPIGVL</sequence>
<comment type="caution">
    <text evidence="1">The sequence shown here is derived from an EMBL/GenBank/DDBJ whole genome shotgun (WGS) entry which is preliminary data.</text>
</comment>
<reference evidence="1" key="2">
    <citation type="submission" date="2020-07" db="EMBL/GenBank/DDBJ databases">
        <authorList>
            <consortium name="NCBI Pathogen Detection Project"/>
        </authorList>
    </citation>
    <scope>NUCLEOTIDE SEQUENCE</scope>
    <source>
        <strain evidence="1">C8</strain>
    </source>
</reference>
<dbReference type="Proteomes" id="UP000859547">
    <property type="component" value="Unassembled WGS sequence"/>
</dbReference>
<dbReference type="EMBL" id="DACTCB010000028">
    <property type="protein sequence ID" value="HAT4309283.1"/>
    <property type="molecule type" value="Genomic_DNA"/>
</dbReference>
<gene>
    <name evidence="1" type="ORF">I9080_003133</name>
</gene>
<protein>
    <submittedName>
        <fullName evidence="1">Uncharacterized protein</fullName>
    </submittedName>
</protein>
<organism evidence="1">
    <name type="scientific">Clostridium perfringens</name>
    <dbReference type="NCBI Taxonomy" id="1502"/>
    <lineage>
        <taxon>Bacteria</taxon>
        <taxon>Bacillati</taxon>
        <taxon>Bacillota</taxon>
        <taxon>Clostridia</taxon>
        <taxon>Eubacteriales</taxon>
        <taxon>Clostridiaceae</taxon>
        <taxon>Clostridium</taxon>
    </lineage>
</organism>